<evidence type="ECO:0000313" key="4">
    <source>
        <dbReference type="Proteomes" id="UP000008311"/>
    </source>
</evidence>
<protein>
    <recommendedName>
        <fullName evidence="2">FHA domain-containing protein</fullName>
    </recommendedName>
</protein>
<dbReference type="KEGG" id="rcu:8263127"/>
<sequence>MDLTAAQSLSHAKIPGCSASIAPPIFHSKTSLLAHNLIPFHSSKVTLLPQQHGFRIKTRKHRSLGPIHASEGENTVRDVQDKWILEPVGDGDSRHIGYQVKMPDAFEIASNEVTVGRLPEKADMVIPVATVSGVHARLQKKGENLLVTDLDSTNGTFINEKRLSPGVVAAASSGSFITFGDIHLAMFRASKIESASKPEESEEREETGSSGSIDGNETS</sequence>
<dbReference type="Proteomes" id="UP000008311">
    <property type="component" value="Unassembled WGS sequence"/>
</dbReference>
<name>B9SL18_RICCO</name>
<dbReference type="OMA" id="DGDARHI"/>
<dbReference type="eggNOG" id="ENOG502RZUN">
    <property type="taxonomic scope" value="Eukaryota"/>
</dbReference>
<dbReference type="STRING" id="3988.B9SL18"/>
<evidence type="ECO:0000259" key="2">
    <source>
        <dbReference type="PROSITE" id="PS50006"/>
    </source>
</evidence>
<organism evidence="3 4">
    <name type="scientific">Ricinus communis</name>
    <name type="common">Castor bean</name>
    <dbReference type="NCBI Taxonomy" id="3988"/>
    <lineage>
        <taxon>Eukaryota</taxon>
        <taxon>Viridiplantae</taxon>
        <taxon>Streptophyta</taxon>
        <taxon>Embryophyta</taxon>
        <taxon>Tracheophyta</taxon>
        <taxon>Spermatophyta</taxon>
        <taxon>Magnoliopsida</taxon>
        <taxon>eudicotyledons</taxon>
        <taxon>Gunneridae</taxon>
        <taxon>Pentapetalae</taxon>
        <taxon>rosids</taxon>
        <taxon>fabids</taxon>
        <taxon>Malpighiales</taxon>
        <taxon>Euphorbiaceae</taxon>
        <taxon>Acalyphoideae</taxon>
        <taxon>Acalypheae</taxon>
        <taxon>Ricinus</taxon>
    </lineage>
</organism>
<dbReference type="GO" id="GO:0005634">
    <property type="term" value="C:nucleus"/>
    <property type="evidence" value="ECO:0000318"/>
    <property type="project" value="GO_Central"/>
</dbReference>
<feature type="domain" description="FHA" evidence="2">
    <location>
        <begin position="113"/>
        <end position="163"/>
    </location>
</feature>
<dbReference type="EMBL" id="EQ974008">
    <property type="protein sequence ID" value="EEF35709.1"/>
    <property type="molecule type" value="Genomic_DNA"/>
</dbReference>
<dbReference type="SUPFAM" id="SSF49879">
    <property type="entry name" value="SMAD/FHA domain"/>
    <property type="match status" value="1"/>
</dbReference>
<dbReference type="OrthoDB" id="687730at2759"/>
<dbReference type="InParanoid" id="B9SL18"/>
<gene>
    <name evidence="3" type="ORF">RCOM_0848870</name>
</gene>
<dbReference type="GO" id="GO:0003729">
    <property type="term" value="F:mRNA binding"/>
    <property type="evidence" value="ECO:0000318"/>
    <property type="project" value="GO_Central"/>
</dbReference>
<dbReference type="SMART" id="SM00240">
    <property type="entry name" value="FHA"/>
    <property type="match status" value="1"/>
</dbReference>
<dbReference type="AlphaFoldDB" id="B9SL18"/>
<dbReference type="FunFam" id="2.60.200.20:FF:000063">
    <property type="entry name" value="Predicted protein"/>
    <property type="match status" value="1"/>
</dbReference>
<dbReference type="InterPro" id="IPR000253">
    <property type="entry name" value="FHA_dom"/>
</dbReference>
<dbReference type="InterPro" id="IPR050923">
    <property type="entry name" value="Cell_Proc_Reg/RNA_Proc"/>
</dbReference>
<dbReference type="CDD" id="cd00060">
    <property type="entry name" value="FHA"/>
    <property type="match status" value="1"/>
</dbReference>
<reference evidence="4" key="1">
    <citation type="journal article" date="2010" name="Nat. Biotechnol.">
        <title>Draft genome sequence of the oilseed species Ricinus communis.</title>
        <authorList>
            <person name="Chan A.P."/>
            <person name="Crabtree J."/>
            <person name="Zhao Q."/>
            <person name="Lorenzi H."/>
            <person name="Orvis J."/>
            <person name="Puiu D."/>
            <person name="Melake-Berhan A."/>
            <person name="Jones K.M."/>
            <person name="Redman J."/>
            <person name="Chen G."/>
            <person name="Cahoon E.B."/>
            <person name="Gedil M."/>
            <person name="Stanke M."/>
            <person name="Haas B.J."/>
            <person name="Wortman J.R."/>
            <person name="Fraser-Liggett C.M."/>
            <person name="Ravel J."/>
            <person name="Rabinowicz P.D."/>
        </authorList>
    </citation>
    <scope>NUCLEOTIDE SEQUENCE [LARGE SCALE GENOMIC DNA]</scope>
    <source>
        <strain evidence="4">cv. Hale</strain>
    </source>
</reference>
<dbReference type="Gene3D" id="2.60.200.20">
    <property type="match status" value="1"/>
</dbReference>
<proteinExistence type="predicted"/>
<feature type="region of interest" description="Disordered" evidence="1">
    <location>
        <begin position="193"/>
        <end position="219"/>
    </location>
</feature>
<evidence type="ECO:0000256" key="1">
    <source>
        <dbReference type="SAM" id="MobiDB-lite"/>
    </source>
</evidence>
<dbReference type="Pfam" id="PF00498">
    <property type="entry name" value="FHA"/>
    <property type="match status" value="1"/>
</dbReference>
<dbReference type="FunCoup" id="B9SL18">
    <property type="interactions" value="1134"/>
</dbReference>
<dbReference type="PROSITE" id="PS50006">
    <property type="entry name" value="FHA_DOMAIN"/>
    <property type="match status" value="1"/>
</dbReference>
<dbReference type="PANTHER" id="PTHR23308">
    <property type="entry name" value="NUCLEAR INHIBITOR OF PROTEIN PHOSPHATASE-1"/>
    <property type="match status" value="1"/>
</dbReference>
<keyword evidence="4" id="KW-1185">Reference proteome</keyword>
<evidence type="ECO:0000313" key="3">
    <source>
        <dbReference type="EMBL" id="EEF35709.1"/>
    </source>
</evidence>
<dbReference type="InterPro" id="IPR008984">
    <property type="entry name" value="SMAD_FHA_dom_sf"/>
</dbReference>
<accession>B9SL18</accession>